<feature type="region of interest" description="Disordered" evidence="1">
    <location>
        <begin position="284"/>
        <end position="376"/>
    </location>
</feature>
<feature type="region of interest" description="Disordered" evidence="1">
    <location>
        <begin position="540"/>
        <end position="589"/>
    </location>
</feature>
<dbReference type="InterPro" id="IPR007730">
    <property type="entry name" value="SPOR-like_dom"/>
</dbReference>
<dbReference type="SUPFAM" id="SSF48452">
    <property type="entry name" value="TPR-like"/>
    <property type="match status" value="1"/>
</dbReference>
<evidence type="ECO:0000256" key="2">
    <source>
        <dbReference type="SAM" id="SignalP"/>
    </source>
</evidence>
<dbReference type="Proteomes" id="UP000218366">
    <property type="component" value="Unassembled WGS sequence"/>
</dbReference>
<feature type="compositionally biased region" description="Low complexity" evidence="1">
    <location>
        <begin position="550"/>
        <end position="568"/>
    </location>
</feature>
<dbReference type="PROSITE" id="PS51724">
    <property type="entry name" value="SPOR"/>
    <property type="match status" value="1"/>
</dbReference>
<organism evidence="4 5">
    <name type="scientific">Sphingomonas spermidinifaciens</name>
    <dbReference type="NCBI Taxonomy" id="1141889"/>
    <lineage>
        <taxon>Bacteria</taxon>
        <taxon>Pseudomonadati</taxon>
        <taxon>Pseudomonadota</taxon>
        <taxon>Alphaproteobacteria</taxon>
        <taxon>Sphingomonadales</taxon>
        <taxon>Sphingomonadaceae</taxon>
        <taxon>Sphingomonas</taxon>
    </lineage>
</organism>
<dbReference type="OrthoDB" id="7398646at2"/>
<evidence type="ECO:0000256" key="1">
    <source>
        <dbReference type="SAM" id="MobiDB-lite"/>
    </source>
</evidence>
<feature type="domain" description="SPOR" evidence="3">
    <location>
        <begin position="683"/>
        <end position="762"/>
    </location>
</feature>
<reference evidence="4 5" key="1">
    <citation type="submission" date="2017-09" db="EMBL/GenBank/DDBJ databases">
        <title>Sphingomonas spermidinifaciens 9NM-10, whole genome shotgun sequence.</title>
        <authorList>
            <person name="Feng G."/>
            <person name="Zhu H."/>
        </authorList>
    </citation>
    <scope>NUCLEOTIDE SEQUENCE [LARGE SCALE GENOMIC DNA]</scope>
    <source>
        <strain evidence="4 5">9NM-10</strain>
    </source>
</reference>
<feature type="region of interest" description="Disordered" evidence="1">
    <location>
        <begin position="618"/>
        <end position="687"/>
    </location>
</feature>
<evidence type="ECO:0000313" key="5">
    <source>
        <dbReference type="Proteomes" id="UP000218366"/>
    </source>
</evidence>
<dbReference type="InterPro" id="IPR011990">
    <property type="entry name" value="TPR-like_helical_dom_sf"/>
</dbReference>
<dbReference type="SUPFAM" id="SSF110997">
    <property type="entry name" value="Sporulation related repeat"/>
    <property type="match status" value="1"/>
</dbReference>
<keyword evidence="2" id="KW-0732">Signal</keyword>
<dbReference type="InterPro" id="IPR036680">
    <property type="entry name" value="SPOR-like_sf"/>
</dbReference>
<name>A0A2A4B6H3_9SPHN</name>
<feature type="chain" id="PRO_5012539730" description="SPOR domain-containing protein" evidence="2">
    <location>
        <begin position="25"/>
        <end position="774"/>
    </location>
</feature>
<dbReference type="AlphaFoldDB" id="A0A2A4B6H3"/>
<comment type="caution">
    <text evidence="4">The sequence shown here is derived from an EMBL/GenBank/DDBJ whole genome shotgun (WGS) entry which is preliminary data.</text>
</comment>
<feature type="compositionally biased region" description="Basic and acidic residues" evidence="1">
    <location>
        <begin position="648"/>
        <end position="685"/>
    </location>
</feature>
<feature type="signal peptide" evidence="2">
    <location>
        <begin position="1"/>
        <end position="24"/>
    </location>
</feature>
<evidence type="ECO:0000259" key="3">
    <source>
        <dbReference type="PROSITE" id="PS51724"/>
    </source>
</evidence>
<dbReference type="EMBL" id="NWMW01000001">
    <property type="protein sequence ID" value="PCD03667.1"/>
    <property type="molecule type" value="Genomic_DNA"/>
</dbReference>
<sequence>MTRHTALWLGGAALLVLVTPAAVAQQALPAAPGYVPQPTPTADKLAAAMRTLGRAPQDVEALIAAGEASALLDDAPAALQFLARAEKVRPTDPRIAAARGRALVRMGRPGEALRRFADAERGGLSPAGYADDRGLAYDLVGDQAHAQAEYRRALATGDEAEVRRRLAISLAISGDQPGAEQVLDPLLRQQDRASWRTRALVMALAGDTAGAGRVTATMMPGFATAYQPLFRRLSEIRDPADRAFAAHLGEFTRTPARLADAGLAPPAPALPQRAPVQVASLSPAVPTTTPAQGVGAAATRDESAADTRARARQRRAAERRAEREALNAERYGRRPSRVQTAAASRPAPPGTTRSAPAATTGTTSPVGGSLPASSSVAAAAPGRSSLTSAASGSAASATAATSAAAASAATGAPISSLRAPGGGAAQSGSPAASLATGPGAVGAGGTSLAAPAFGTGGSPASTVTAAGVASVAPSPPVTGAERPAGVAMVTPATPPAESTVAASVAGPTSSVGVAAVEGRGTSSVAAGETAASVGTLPLAGASVPPRAPEPSTGATAPALTASAATAPGFSTGAAERPRPVAPTRRIGGEDDVLAMIVRNIAVPAAELGVTAPPPVEPAPAPVAAKPAPAPAPKPEPKKPPTPIAVARAELRKPEVKPADAKKAAAKKDEGKKPEPKKPEPKKPAEPARWWVQVAGGANVADLPKAWNALVAKSPALKGKQAWTTPLRFTNRLLTGPFASGSEAQALVNTLGKGGLSAFTFQSEAGQKVSRLPAK</sequence>
<proteinExistence type="predicted"/>
<accession>A0A2A4B6H3</accession>
<evidence type="ECO:0000313" key="4">
    <source>
        <dbReference type="EMBL" id="PCD03667.1"/>
    </source>
</evidence>
<feature type="compositionally biased region" description="Low complexity" evidence="1">
    <location>
        <begin position="350"/>
        <end position="376"/>
    </location>
</feature>
<dbReference type="GO" id="GO:0042834">
    <property type="term" value="F:peptidoglycan binding"/>
    <property type="evidence" value="ECO:0007669"/>
    <property type="project" value="InterPro"/>
</dbReference>
<dbReference type="Pfam" id="PF05036">
    <property type="entry name" value="SPOR"/>
    <property type="match status" value="1"/>
</dbReference>
<dbReference type="Gene3D" id="1.25.40.10">
    <property type="entry name" value="Tetratricopeptide repeat domain"/>
    <property type="match status" value="1"/>
</dbReference>
<keyword evidence="5" id="KW-1185">Reference proteome</keyword>
<protein>
    <recommendedName>
        <fullName evidence="3">SPOR domain-containing protein</fullName>
    </recommendedName>
</protein>
<feature type="compositionally biased region" description="Basic and acidic residues" evidence="1">
    <location>
        <begin position="299"/>
        <end position="332"/>
    </location>
</feature>
<dbReference type="RefSeq" id="WP_096342071.1">
    <property type="nucleotide sequence ID" value="NZ_NWMW01000001.1"/>
</dbReference>
<gene>
    <name evidence="4" type="ORF">COC42_04740</name>
</gene>